<protein>
    <recommendedName>
        <fullName evidence="3">NmrA-like domain-containing protein</fullName>
    </recommendedName>
</protein>
<sequence length="457" mass="49955">MANIATSGVYHPQPQCRLLTIAPEIRNQVYDLLFTIATGDDSVKLCSIRNPITRHSHPANLTSPSVLVLLQTCRQVLNEAECIFFHINHFELDCYAVGEFSVRSQDFGQFACSMTIIGFAISQPTTFDCFIATGNQGAAVIKYFQQHVPLYKLRGTTRNPSSDAAVALTKSGIEVVKADANDVDSLKAALQGADAVFAYTTFSGILQTPEIMGKVMAGKLPPPVGQYAFEVEVQQGKNIADAAATVPGLERLVWSSLSGVKKWSKGKYTQGFHFDSKEVVREYMNSLEPLKGNVSCLQMGAFADNMVNMPDRFGLTKADGQLRWAYPISGSIKTPWIDVDRDTGAFVNALLEAPGGTQVVGASEYLNGSEYFKLLCDHLGAKGTYTEVPFDSIVSDDPTGFKLELAQVYAFVNEFGYDGGDPEVVTADELEERGYKVPRSKIVDHIKRSNWSHLAVA</sequence>
<dbReference type="Gene3D" id="3.90.25.10">
    <property type="entry name" value="UDP-galactose 4-epimerase, domain 1"/>
    <property type="match status" value="1"/>
</dbReference>
<dbReference type="AlphaFoldDB" id="A0A4U0VEV4"/>
<organism evidence="4 5">
    <name type="scientific">Friedmanniomyces endolithicus</name>
    <dbReference type="NCBI Taxonomy" id="329885"/>
    <lineage>
        <taxon>Eukaryota</taxon>
        <taxon>Fungi</taxon>
        <taxon>Dikarya</taxon>
        <taxon>Ascomycota</taxon>
        <taxon>Pezizomycotina</taxon>
        <taxon>Dothideomycetes</taxon>
        <taxon>Dothideomycetidae</taxon>
        <taxon>Mycosphaerellales</taxon>
        <taxon>Teratosphaeriaceae</taxon>
        <taxon>Friedmanniomyces</taxon>
    </lineage>
</organism>
<evidence type="ECO:0000313" key="5">
    <source>
        <dbReference type="Proteomes" id="UP000310066"/>
    </source>
</evidence>
<dbReference type="PANTHER" id="PTHR42748">
    <property type="entry name" value="NITROGEN METABOLITE REPRESSION PROTEIN NMRA FAMILY MEMBER"/>
    <property type="match status" value="1"/>
</dbReference>
<gene>
    <name evidence="4" type="ORF">B0A54_03672</name>
</gene>
<dbReference type="InterPro" id="IPR036291">
    <property type="entry name" value="NAD(P)-bd_dom_sf"/>
</dbReference>
<name>A0A4U0VEV4_9PEZI</name>
<keyword evidence="2" id="KW-0521">NADP</keyword>
<dbReference type="Gene3D" id="3.40.50.720">
    <property type="entry name" value="NAD(P)-binding Rossmann-like Domain"/>
    <property type="match status" value="1"/>
</dbReference>
<dbReference type="EMBL" id="NAJP01000007">
    <property type="protein sequence ID" value="TKA46716.1"/>
    <property type="molecule type" value="Genomic_DNA"/>
</dbReference>
<reference evidence="4 5" key="1">
    <citation type="submission" date="2017-03" db="EMBL/GenBank/DDBJ databases">
        <title>Genomes of endolithic fungi from Antarctica.</title>
        <authorList>
            <person name="Coleine C."/>
            <person name="Masonjones S."/>
            <person name="Stajich J.E."/>
        </authorList>
    </citation>
    <scope>NUCLEOTIDE SEQUENCE [LARGE SCALE GENOMIC DNA]</scope>
    <source>
        <strain evidence="4 5">CCFEE 5311</strain>
    </source>
</reference>
<dbReference type="InterPro" id="IPR008030">
    <property type="entry name" value="NmrA-like"/>
</dbReference>
<dbReference type="GO" id="GO:0005634">
    <property type="term" value="C:nucleus"/>
    <property type="evidence" value="ECO:0007669"/>
    <property type="project" value="TreeGrafter"/>
</dbReference>
<dbReference type="Pfam" id="PF05368">
    <property type="entry name" value="NmrA"/>
    <property type="match status" value="1"/>
</dbReference>
<dbReference type="OrthoDB" id="3358371at2759"/>
<evidence type="ECO:0000313" key="4">
    <source>
        <dbReference type="EMBL" id="TKA46716.1"/>
    </source>
</evidence>
<proteinExistence type="inferred from homology"/>
<dbReference type="PANTHER" id="PTHR42748:SF26">
    <property type="entry name" value="NMRA-LIKE DOMAIN-CONTAINING PROTEIN"/>
    <property type="match status" value="1"/>
</dbReference>
<comment type="caution">
    <text evidence="4">The sequence shown here is derived from an EMBL/GenBank/DDBJ whole genome shotgun (WGS) entry which is preliminary data.</text>
</comment>
<evidence type="ECO:0000256" key="1">
    <source>
        <dbReference type="ARBA" id="ARBA00006328"/>
    </source>
</evidence>
<evidence type="ECO:0000259" key="3">
    <source>
        <dbReference type="Pfam" id="PF05368"/>
    </source>
</evidence>
<dbReference type="InterPro" id="IPR051164">
    <property type="entry name" value="NmrA-like_oxidored"/>
</dbReference>
<comment type="similarity">
    <text evidence="1">Belongs to the NmrA-type oxidoreductase family.</text>
</comment>
<evidence type="ECO:0000256" key="2">
    <source>
        <dbReference type="ARBA" id="ARBA00022857"/>
    </source>
</evidence>
<accession>A0A4U0VEV4</accession>
<feature type="domain" description="NmrA-like" evidence="3">
    <location>
        <begin position="131"/>
        <end position="420"/>
    </location>
</feature>
<dbReference type="SUPFAM" id="SSF51735">
    <property type="entry name" value="NAD(P)-binding Rossmann-fold domains"/>
    <property type="match status" value="1"/>
</dbReference>
<dbReference type="Proteomes" id="UP000310066">
    <property type="component" value="Unassembled WGS sequence"/>
</dbReference>